<dbReference type="EMBL" id="LAVV01008568">
    <property type="protein sequence ID" value="KNZ52482.1"/>
    <property type="molecule type" value="Genomic_DNA"/>
</dbReference>
<proteinExistence type="predicted"/>
<gene>
    <name evidence="1" type="ORF">VP01_355g3</name>
</gene>
<organism evidence="1 2">
    <name type="scientific">Puccinia sorghi</name>
    <dbReference type="NCBI Taxonomy" id="27349"/>
    <lineage>
        <taxon>Eukaryota</taxon>
        <taxon>Fungi</taxon>
        <taxon>Dikarya</taxon>
        <taxon>Basidiomycota</taxon>
        <taxon>Pucciniomycotina</taxon>
        <taxon>Pucciniomycetes</taxon>
        <taxon>Pucciniales</taxon>
        <taxon>Pucciniaceae</taxon>
        <taxon>Puccinia</taxon>
    </lineage>
</organism>
<reference evidence="1 2" key="1">
    <citation type="submission" date="2015-08" db="EMBL/GenBank/DDBJ databases">
        <title>Next Generation Sequencing and Analysis of the Genome of Puccinia sorghi L Schw, the Causal Agent of Maize Common Rust.</title>
        <authorList>
            <person name="Rochi L."/>
            <person name="Burguener G."/>
            <person name="Darino M."/>
            <person name="Turjanski A."/>
            <person name="Kreff E."/>
            <person name="Dieguez M.J."/>
            <person name="Sacco F."/>
        </authorList>
    </citation>
    <scope>NUCLEOTIDE SEQUENCE [LARGE SCALE GENOMIC DNA]</scope>
    <source>
        <strain evidence="1 2">RO10H11247</strain>
    </source>
</reference>
<sequence>MSVPSVGSRNPFVPPQSSLTFSAASSYASQALTFNVLFSIMDRSRLQAAPLVEQPPSESSPTWPSLLPEYPAVHPHSTIDASAPTLHPLASGSQFLASVGHTLAAFSLDSHLLAAASNCCPLCLQDYLPADSIWLLPCHPSHFFHHHCLSVKSHSSRLLSIFVHLA</sequence>
<dbReference type="InterPro" id="IPR013083">
    <property type="entry name" value="Znf_RING/FYVE/PHD"/>
</dbReference>
<dbReference type="SUPFAM" id="SSF57850">
    <property type="entry name" value="RING/U-box"/>
    <property type="match status" value="1"/>
</dbReference>
<dbReference type="VEuPathDB" id="FungiDB:VP01_355g3"/>
<evidence type="ECO:0000313" key="1">
    <source>
        <dbReference type="EMBL" id="KNZ52482.1"/>
    </source>
</evidence>
<protein>
    <recommendedName>
        <fullName evidence="3">RING-type domain-containing protein</fullName>
    </recommendedName>
</protein>
<name>A0A0L6UW76_9BASI</name>
<dbReference type="Gene3D" id="3.30.40.10">
    <property type="entry name" value="Zinc/RING finger domain, C3HC4 (zinc finger)"/>
    <property type="match status" value="1"/>
</dbReference>
<accession>A0A0L6UW76</accession>
<evidence type="ECO:0008006" key="3">
    <source>
        <dbReference type="Google" id="ProtNLM"/>
    </source>
</evidence>
<evidence type="ECO:0000313" key="2">
    <source>
        <dbReference type="Proteomes" id="UP000037035"/>
    </source>
</evidence>
<dbReference type="AlphaFoldDB" id="A0A0L6UW76"/>
<dbReference type="Proteomes" id="UP000037035">
    <property type="component" value="Unassembled WGS sequence"/>
</dbReference>
<dbReference type="STRING" id="27349.A0A0L6UW76"/>
<keyword evidence="2" id="KW-1185">Reference proteome</keyword>
<dbReference type="OrthoDB" id="2495271at2759"/>
<comment type="caution">
    <text evidence="1">The sequence shown here is derived from an EMBL/GenBank/DDBJ whole genome shotgun (WGS) entry which is preliminary data.</text>
</comment>